<evidence type="ECO:0000313" key="1">
    <source>
        <dbReference type="EMBL" id="AYG04590.1"/>
    </source>
</evidence>
<dbReference type="OrthoDB" id="3698359at2"/>
<gene>
    <name evidence="1" type="ORF">D7I44_14365</name>
</gene>
<dbReference type="RefSeq" id="WP_120790120.1">
    <property type="nucleotide sequence ID" value="NZ_CP032624.1"/>
</dbReference>
<evidence type="ECO:0000313" key="2">
    <source>
        <dbReference type="Proteomes" id="UP000275069"/>
    </source>
</evidence>
<sequence length="75" mass="8255">MTVFEFRQSPAAQLWSAASDGADRFLAEPRSAGRAVSIWAGRAGTLVQFYDFAIARYQGDVHAMTGHVLEQIKPK</sequence>
<reference evidence="1 2" key="1">
    <citation type="submission" date="2018-09" db="EMBL/GenBank/DDBJ databases">
        <title>Genome sequencing of strain 2DFW10M-5.</title>
        <authorList>
            <person name="Heo J."/>
            <person name="Kim S.-J."/>
            <person name="Kwon S.-W."/>
        </authorList>
    </citation>
    <scope>NUCLEOTIDE SEQUENCE [LARGE SCALE GENOMIC DNA]</scope>
    <source>
        <strain evidence="1 2">2DFW10M-5</strain>
    </source>
</reference>
<name>A0A387BU40_9MICO</name>
<dbReference type="KEGG" id="gry:D7I44_14365"/>
<protein>
    <submittedName>
        <fullName evidence="1">Uncharacterized protein</fullName>
    </submittedName>
</protein>
<dbReference type="Proteomes" id="UP000275069">
    <property type="component" value="Chromosome"/>
</dbReference>
<accession>A0A387BU40</accession>
<dbReference type="EMBL" id="CP032624">
    <property type="protein sequence ID" value="AYG04590.1"/>
    <property type="molecule type" value="Genomic_DNA"/>
</dbReference>
<organism evidence="1 2">
    <name type="scientific">Gryllotalpicola protaetiae</name>
    <dbReference type="NCBI Taxonomy" id="2419771"/>
    <lineage>
        <taxon>Bacteria</taxon>
        <taxon>Bacillati</taxon>
        <taxon>Actinomycetota</taxon>
        <taxon>Actinomycetes</taxon>
        <taxon>Micrococcales</taxon>
        <taxon>Microbacteriaceae</taxon>
        <taxon>Gryllotalpicola</taxon>
    </lineage>
</organism>
<keyword evidence="2" id="KW-1185">Reference proteome</keyword>
<dbReference type="AlphaFoldDB" id="A0A387BU40"/>
<proteinExistence type="predicted"/>